<dbReference type="InterPro" id="IPR036388">
    <property type="entry name" value="WH-like_DNA-bd_sf"/>
</dbReference>
<gene>
    <name evidence="7" type="ORF">JIN84_10950</name>
</gene>
<dbReference type="InterPro" id="IPR013324">
    <property type="entry name" value="RNA_pol_sigma_r3/r4-like"/>
</dbReference>
<dbReference type="Gene3D" id="1.10.10.10">
    <property type="entry name" value="Winged helix-like DNA-binding domain superfamily/Winged helix DNA-binding domain"/>
    <property type="match status" value="1"/>
</dbReference>
<evidence type="ECO:0000313" key="8">
    <source>
        <dbReference type="Proteomes" id="UP000600139"/>
    </source>
</evidence>
<dbReference type="Proteomes" id="UP000600139">
    <property type="component" value="Unassembled WGS sequence"/>
</dbReference>
<dbReference type="SUPFAM" id="SSF88659">
    <property type="entry name" value="Sigma3 and sigma4 domains of RNA polymerase sigma factors"/>
    <property type="match status" value="1"/>
</dbReference>
<name>A0A934R328_9BACT</name>
<keyword evidence="3" id="KW-0731">Sigma factor</keyword>
<dbReference type="InterPro" id="IPR039425">
    <property type="entry name" value="RNA_pol_sigma-70-like"/>
</dbReference>
<dbReference type="Pfam" id="PF04542">
    <property type="entry name" value="Sigma70_r2"/>
    <property type="match status" value="1"/>
</dbReference>
<dbReference type="InterPro" id="IPR007627">
    <property type="entry name" value="RNA_pol_sigma70_r2"/>
</dbReference>
<sequence>MGQTTPSDPELLKEWLGQRREAAFNALVARYAGLVHATARRTCGDDSMAGEVSQLTFITLARKAKSLTTCASLGGWLHTTALMQAKNLIRKSQRENRKRQLFQTSMETGPSHSQDEIWKEMQPVLDDALASLSKKDREALLLRFYRSLTVREIATTLGIATDAAQKRIDRATGRLRGKLARRGCVTGGSLAAAMLAGFATDSQAAAPLISKLASKAIVATTTSTVPAIGFITLITTTAMKTTSIIAPLASLIGAALLIEYQRHSIADVEHQGSLMRDRLAMNMEKVARSSTRLSSADERSPIDWKELVSRLNDEVILKQFEKRVASMSVEELTRSIREVNSLNFTNADRSTLENKLHPRLVEIDPEAVLVNFGDQIGKDDNSGRMLRMAFGNWIKKDQARAILWLDEQIAAGRLTSKKLDGSGGSRAFFETYVISALLRSDPAAAKTRAATLGEEDRKRAIQSIDTTTKEIDPLAFARLAREGLSESECNYALSLQASARAEGDDCSKVSEYFDQIEATSTERAAAVRQVIGGVSLHIMMQRMLKPDDVDAIRAWVSSEAPQQLGEVTGYTLGLASFQENFQMKFPEALELINQYYESGDGESILFHFLDTAYPKDEPNRMICRKLAEKITDKTQRESILERFK</sequence>
<keyword evidence="2" id="KW-0805">Transcription regulation</keyword>
<dbReference type="InterPro" id="IPR013325">
    <property type="entry name" value="RNA_pol_sigma_r2"/>
</dbReference>
<evidence type="ECO:0000256" key="2">
    <source>
        <dbReference type="ARBA" id="ARBA00023015"/>
    </source>
</evidence>
<dbReference type="AlphaFoldDB" id="A0A934R328"/>
<dbReference type="SUPFAM" id="SSF88946">
    <property type="entry name" value="Sigma2 domain of RNA polymerase sigma factors"/>
    <property type="match status" value="1"/>
</dbReference>
<evidence type="ECO:0000256" key="4">
    <source>
        <dbReference type="ARBA" id="ARBA00023163"/>
    </source>
</evidence>
<comment type="caution">
    <text evidence="7">The sequence shown here is derived from an EMBL/GenBank/DDBJ whole genome shotgun (WGS) entry which is preliminary data.</text>
</comment>
<dbReference type="PANTHER" id="PTHR43133:SF51">
    <property type="entry name" value="RNA POLYMERASE SIGMA FACTOR"/>
    <property type="match status" value="1"/>
</dbReference>
<dbReference type="GO" id="GO:0006352">
    <property type="term" value="P:DNA-templated transcription initiation"/>
    <property type="evidence" value="ECO:0007669"/>
    <property type="project" value="InterPro"/>
</dbReference>
<dbReference type="InterPro" id="IPR013249">
    <property type="entry name" value="RNA_pol_sigma70_r4_t2"/>
</dbReference>
<keyword evidence="8" id="KW-1185">Reference proteome</keyword>
<evidence type="ECO:0000313" key="7">
    <source>
        <dbReference type="EMBL" id="MBK1816131.1"/>
    </source>
</evidence>
<evidence type="ECO:0000259" key="6">
    <source>
        <dbReference type="Pfam" id="PF08281"/>
    </source>
</evidence>
<comment type="similarity">
    <text evidence="1">Belongs to the sigma-70 factor family. ECF subfamily.</text>
</comment>
<keyword evidence="4" id="KW-0804">Transcription</keyword>
<dbReference type="NCBIfam" id="TIGR02937">
    <property type="entry name" value="sigma70-ECF"/>
    <property type="match status" value="1"/>
</dbReference>
<dbReference type="Pfam" id="PF08281">
    <property type="entry name" value="Sigma70_r4_2"/>
    <property type="match status" value="1"/>
</dbReference>
<feature type="domain" description="RNA polymerase sigma factor 70 region 4 type 2" evidence="6">
    <location>
        <begin position="125"/>
        <end position="171"/>
    </location>
</feature>
<dbReference type="GO" id="GO:0003677">
    <property type="term" value="F:DNA binding"/>
    <property type="evidence" value="ECO:0007669"/>
    <property type="project" value="InterPro"/>
</dbReference>
<dbReference type="RefSeq" id="WP_200351087.1">
    <property type="nucleotide sequence ID" value="NZ_BAABHZ010000006.1"/>
</dbReference>
<protein>
    <submittedName>
        <fullName evidence="7">RNA polymerase sigma factor</fullName>
    </submittedName>
</protein>
<accession>A0A934R328</accession>
<dbReference type="InterPro" id="IPR014284">
    <property type="entry name" value="RNA_pol_sigma-70_dom"/>
</dbReference>
<organism evidence="7 8">
    <name type="scientific">Luteolibacter yonseiensis</name>
    <dbReference type="NCBI Taxonomy" id="1144680"/>
    <lineage>
        <taxon>Bacteria</taxon>
        <taxon>Pseudomonadati</taxon>
        <taxon>Verrucomicrobiota</taxon>
        <taxon>Verrucomicrobiia</taxon>
        <taxon>Verrucomicrobiales</taxon>
        <taxon>Verrucomicrobiaceae</taxon>
        <taxon>Luteolibacter</taxon>
    </lineage>
</organism>
<evidence type="ECO:0000256" key="3">
    <source>
        <dbReference type="ARBA" id="ARBA00023082"/>
    </source>
</evidence>
<feature type="domain" description="RNA polymerase sigma-70 region 2" evidence="5">
    <location>
        <begin position="27"/>
        <end position="94"/>
    </location>
</feature>
<dbReference type="EMBL" id="JAENIK010000011">
    <property type="protein sequence ID" value="MBK1816131.1"/>
    <property type="molecule type" value="Genomic_DNA"/>
</dbReference>
<evidence type="ECO:0000256" key="1">
    <source>
        <dbReference type="ARBA" id="ARBA00010641"/>
    </source>
</evidence>
<dbReference type="GO" id="GO:0016987">
    <property type="term" value="F:sigma factor activity"/>
    <property type="evidence" value="ECO:0007669"/>
    <property type="project" value="UniProtKB-KW"/>
</dbReference>
<proteinExistence type="inferred from homology"/>
<dbReference type="PANTHER" id="PTHR43133">
    <property type="entry name" value="RNA POLYMERASE ECF-TYPE SIGMA FACTO"/>
    <property type="match status" value="1"/>
</dbReference>
<dbReference type="Gene3D" id="1.10.1740.10">
    <property type="match status" value="1"/>
</dbReference>
<evidence type="ECO:0000259" key="5">
    <source>
        <dbReference type="Pfam" id="PF04542"/>
    </source>
</evidence>
<reference evidence="7" key="1">
    <citation type="submission" date="2021-01" db="EMBL/GenBank/DDBJ databases">
        <title>Modified the classification status of verrucomicrobia.</title>
        <authorList>
            <person name="Feng X."/>
        </authorList>
    </citation>
    <scope>NUCLEOTIDE SEQUENCE</scope>
    <source>
        <strain evidence="7">JCM 18052</strain>
    </source>
</reference>